<dbReference type="AlphaFoldDB" id="A0AAD4W9L9"/>
<gene>
    <name evidence="1" type="ORF">L3X38_018225</name>
</gene>
<keyword evidence="2" id="KW-1185">Reference proteome</keyword>
<reference evidence="1 2" key="1">
    <citation type="journal article" date="2022" name="G3 (Bethesda)">
        <title>Whole-genome sequence and methylome profiling of the almond [Prunus dulcis (Mill.) D.A. Webb] cultivar 'Nonpareil'.</title>
        <authorList>
            <person name="D'Amico-Willman K.M."/>
            <person name="Ouma W.Z."/>
            <person name="Meulia T."/>
            <person name="Sideli G.M."/>
            <person name="Gradziel T.M."/>
            <person name="Fresnedo-Ramirez J."/>
        </authorList>
    </citation>
    <scope>NUCLEOTIDE SEQUENCE [LARGE SCALE GENOMIC DNA]</scope>
    <source>
        <strain evidence="1">Clone GOH B32 T37-40</strain>
    </source>
</reference>
<dbReference type="EMBL" id="JAJFAZ020000003">
    <property type="protein sequence ID" value="KAI5338953.1"/>
    <property type="molecule type" value="Genomic_DNA"/>
</dbReference>
<comment type="caution">
    <text evidence="1">The sequence shown here is derived from an EMBL/GenBank/DDBJ whole genome shotgun (WGS) entry which is preliminary data.</text>
</comment>
<proteinExistence type="predicted"/>
<accession>A0AAD4W9L9</accession>
<sequence length="86" mass="9335">MGRLLGFKLHGQNQTHCGGSIHVQRGETMAVVFSNGLMMSASTGENFDGLAIEDNERTGSPSWTCKRKRDEAMVCSVGFIGCTDYC</sequence>
<dbReference type="Proteomes" id="UP001054821">
    <property type="component" value="Chromosome 3"/>
</dbReference>
<protein>
    <submittedName>
        <fullName evidence="1">Uncharacterized protein</fullName>
    </submittedName>
</protein>
<evidence type="ECO:0000313" key="2">
    <source>
        <dbReference type="Proteomes" id="UP001054821"/>
    </source>
</evidence>
<evidence type="ECO:0000313" key="1">
    <source>
        <dbReference type="EMBL" id="KAI5338953.1"/>
    </source>
</evidence>
<name>A0AAD4W9L9_PRUDU</name>
<organism evidence="1 2">
    <name type="scientific">Prunus dulcis</name>
    <name type="common">Almond</name>
    <name type="synonym">Amygdalus dulcis</name>
    <dbReference type="NCBI Taxonomy" id="3755"/>
    <lineage>
        <taxon>Eukaryota</taxon>
        <taxon>Viridiplantae</taxon>
        <taxon>Streptophyta</taxon>
        <taxon>Embryophyta</taxon>
        <taxon>Tracheophyta</taxon>
        <taxon>Spermatophyta</taxon>
        <taxon>Magnoliopsida</taxon>
        <taxon>eudicotyledons</taxon>
        <taxon>Gunneridae</taxon>
        <taxon>Pentapetalae</taxon>
        <taxon>rosids</taxon>
        <taxon>fabids</taxon>
        <taxon>Rosales</taxon>
        <taxon>Rosaceae</taxon>
        <taxon>Amygdaloideae</taxon>
        <taxon>Amygdaleae</taxon>
        <taxon>Prunus</taxon>
    </lineage>
</organism>